<dbReference type="OrthoDB" id="9811281at2"/>
<sequence>MPDAVGRSAKWVVLAGASPPPSEFSSSPTMGCSTPNTAGSTPCSSSPPCRRPRLGEHGGGERTMPIIPMQSPVFAGCLAASVLIAGVSAVGAALALTPSLGGPELSRGARIYAEECADCHGASLQGRVAGPPGQRIPPLDATGHAWQHADAELLRLVVRGSNPGAGSAMPAFDGRLAPAEVEAVLTYVKSHWPARFRERQAALNRGEDRALVALLRNPDWTLPSDCLPAVALTR</sequence>
<dbReference type="Gene3D" id="1.10.760.10">
    <property type="entry name" value="Cytochrome c-like domain"/>
    <property type="match status" value="1"/>
</dbReference>
<evidence type="ECO:0000256" key="3">
    <source>
        <dbReference type="ARBA" id="ARBA00022617"/>
    </source>
</evidence>
<evidence type="ECO:0000256" key="2">
    <source>
        <dbReference type="ARBA" id="ARBA00022448"/>
    </source>
</evidence>
<proteinExistence type="predicted"/>
<dbReference type="GO" id="GO:0009055">
    <property type="term" value="F:electron transfer activity"/>
    <property type="evidence" value="ECO:0007669"/>
    <property type="project" value="InterPro"/>
</dbReference>
<keyword evidence="4" id="KW-0679">Respiratory chain</keyword>
<feature type="domain" description="Cytochrome c" evidence="11">
    <location>
        <begin position="103"/>
        <end position="192"/>
    </location>
</feature>
<dbReference type="GO" id="GO:0020037">
    <property type="term" value="F:heme binding"/>
    <property type="evidence" value="ECO:0007669"/>
    <property type="project" value="InterPro"/>
</dbReference>
<keyword evidence="6" id="KW-0249">Electron transport</keyword>
<name>A0A4R5QDU3_9PROT</name>
<gene>
    <name evidence="12" type="ORF">E2C06_20130</name>
</gene>
<dbReference type="InterPro" id="IPR036909">
    <property type="entry name" value="Cyt_c-like_dom_sf"/>
</dbReference>
<comment type="cofactor">
    <cofactor evidence="1">
        <name>heme c</name>
        <dbReference type="ChEBI" id="CHEBI:61717"/>
    </cofactor>
</comment>
<evidence type="ECO:0000256" key="10">
    <source>
        <dbReference type="SAM" id="Phobius"/>
    </source>
</evidence>
<keyword evidence="13" id="KW-1185">Reference proteome</keyword>
<keyword evidence="10" id="KW-1133">Transmembrane helix</keyword>
<feature type="transmembrane region" description="Helical" evidence="10">
    <location>
        <begin position="73"/>
        <end position="97"/>
    </location>
</feature>
<dbReference type="Proteomes" id="UP000295096">
    <property type="component" value="Unassembled WGS sequence"/>
</dbReference>
<dbReference type="PROSITE" id="PS51007">
    <property type="entry name" value="CYTC"/>
    <property type="match status" value="1"/>
</dbReference>
<dbReference type="EMBL" id="SMSJ01000031">
    <property type="protein sequence ID" value="TDH60808.1"/>
    <property type="molecule type" value="Genomic_DNA"/>
</dbReference>
<evidence type="ECO:0000256" key="9">
    <source>
        <dbReference type="SAM" id="MobiDB-lite"/>
    </source>
</evidence>
<evidence type="ECO:0000256" key="1">
    <source>
        <dbReference type="ARBA" id="ARBA00001926"/>
    </source>
</evidence>
<dbReference type="SUPFAM" id="SSF46626">
    <property type="entry name" value="Cytochrome c"/>
    <property type="match status" value="1"/>
</dbReference>
<keyword evidence="2" id="KW-0813">Transport</keyword>
<evidence type="ECO:0000256" key="6">
    <source>
        <dbReference type="ARBA" id="ARBA00022982"/>
    </source>
</evidence>
<evidence type="ECO:0000259" key="11">
    <source>
        <dbReference type="PROSITE" id="PS51007"/>
    </source>
</evidence>
<feature type="region of interest" description="Disordered" evidence="9">
    <location>
        <begin position="17"/>
        <end position="60"/>
    </location>
</feature>
<dbReference type="AlphaFoldDB" id="A0A4R5QDU3"/>
<keyword evidence="7 8" id="KW-0408">Iron</keyword>
<keyword evidence="5 8" id="KW-0479">Metal-binding</keyword>
<protein>
    <submittedName>
        <fullName evidence="12">Cytochrome c</fullName>
    </submittedName>
</protein>
<evidence type="ECO:0000256" key="7">
    <source>
        <dbReference type="ARBA" id="ARBA00023004"/>
    </source>
</evidence>
<accession>A0A4R5QDU3</accession>
<dbReference type="PRINTS" id="PR00605">
    <property type="entry name" value="CYTCHROMECIC"/>
</dbReference>
<evidence type="ECO:0000313" key="12">
    <source>
        <dbReference type="EMBL" id="TDH60808.1"/>
    </source>
</evidence>
<evidence type="ECO:0000256" key="4">
    <source>
        <dbReference type="ARBA" id="ARBA00022660"/>
    </source>
</evidence>
<keyword evidence="10" id="KW-0812">Transmembrane</keyword>
<feature type="compositionally biased region" description="Polar residues" evidence="9">
    <location>
        <begin position="29"/>
        <end position="41"/>
    </location>
</feature>
<organism evidence="12 13">
    <name type="scientific">Dankookia rubra</name>
    <dbReference type="NCBI Taxonomy" id="1442381"/>
    <lineage>
        <taxon>Bacteria</taxon>
        <taxon>Pseudomonadati</taxon>
        <taxon>Pseudomonadota</taxon>
        <taxon>Alphaproteobacteria</taxon>
        <taxon>Acetobacterales</taxon>
        <taxon>Roseomonadaceae</taxon>
        <taxon>Dankookia</taxon>
    </lineage>
</organism>
<dbReference type="Pfam" id="PF13442">
    <property type="entry name" value="Cytochrome_CBB3"/>
    <property type="match status" value="1"/>
</dbReference>
<evidence type="ECO:0000256" key="8">
    <source>
        <dbReference type="PROSITE-ProRule" id="PRU00433"/>
    </source>
</evidence>
<dbReference type="PANTHER" id="PTHR35008:SF4">
    <property type="entry name" value="BLL4482 PROTEIN"/>
    <property type="match status" value="1"/>
</dbReference>
<evidence type="ECO:0000256" key="5">
    <source>
        <dbReference type="ARBA" id="ARBA00022723"/>
    </source>
</evidence>
<dbReference type="PANTHER" id="PTHR35008">
    <property type="entry name" value="BLL4482 PROTEIN-RELATED"/>
    <property type="match status" value="1"/>
</dbReference>
<reference evidence="12 13" key="1">
    <citation type="journal article" date="2016" name="J. Microbiol.">
        <title>Dankookia rubra gen. nov., sp. nov., an alphaproteobacterium isolated from sediment of a shallow stream.</title>
        <authorList>
            <person name="Kim W.H."/>
            <person name="Kim D.H."/>
            <person name="Kang K."/>
            <person name="Ahn T.Y."/>
        </authorList>
    </citation>
    <scope>NUCLEOTIDE SEQUENCE [LARGE SCALE GENOMIC DNA]</scope>
    <source>
        <strain evidence="12 13">JCM30602</strain>
    </source>
</reference>
<dbReference type="InterPro" id="IPR008168">
    <property type="entry name" value="Cyt_C_IC"/>
</dbReference>
<keyword evidence="3 8" id="KW-0349">Heme</keyword>
<dbReference type="InterPro" id="IPR009056">
    <property type="entry name" value="Cyt_c-like_dom"/>
</dbReference>
<keyword evidence="10" id="KW-0472">Membrane</keyword>
<comment type="caution">
    <text evidence="12">The sequence shown here is derived from an EMBL/GenBank/DDBJ whole genome shotgun (WGS) entry which is preliminary data.</text>
</comment>
<dbReference type="GO" id="GO:0005506">
    <property type="term" value="F:iron ion binding"/>
    <property type="evidence" value="ECO:0007669"/>
    <property type="project" value="InterPro"/>
</dbReference>
<dbReference type="InterPro" id="IPR051459">
    <property type="entry name" value="Cytochrome_c-type_DH"/>
</dbReference>
<evidence type="ECO:0000313" key="13">
    <source>
        <dbReference type="Proteomes" id="UP000295096"/>
    </source>
</evidence>